<dbReference type="EMBL" id="CAJEWN010000008">
    <property type="protein sequence ID" value="CAD2129808.1"/>
    <property type="molecule type" value="Genomic_DNA"/>
</dbReference>
<proteinExistence type="predicted"/>
<reference evidence="1 2" key="1">
    <citation type="submission" date="2020-08" db="EMBL/GenBank/DDBJ databases">
        <authorList>
            <person name="Koutsovoulos G."/>
            <person name="Danchin GJ E."/>
        </authorList>
    </citation>
    <scope>NUCLEOTIDE SEQUENCE [LARGE SCALE GENOMIC DNA]</scope>
</reference>
<organism evidence="1 2">
    <name type="scientific">Meloidogyne enterolobii</name>
    <name type="common">Root-knot nematode worm</name>
    <name type="synonym">Meloidogyne mayaguensis</name>
    <dbReference type="NCBI Taxonomy" id="390850"/>
    <lineage>
        <taxon>Eukaryota</taxon>
        <taxon>Metazoa</taxon>
        <taxon>Ecdysozoa</taxon>
        <taxon>Nematoda</taxon>
        <taxon>Chromadorea</taxon>
        <taxon>Rhabditida</taxon>
        <taxon>Tylenchina</taxon>
        <taxon>Tylenchomorpha</taxon>
        <taxon>Tylenchoidea</taxon>
        <taxon>Meloidogynidae</taxon>
        <taxon>Meloidogyninae</taxon>
        <taxon>Meloidogyne</taxon>
    </lineage>
</organism>
<name>A0A6V7TP98_MELEN</name>
<evidence type="ECO:0000313" key="1">
    <source>
        <dbReference type="EMBL" id="CAD2129808.1"/>
    </source>
</evidence>
<evidence type="ECO:0000313" key="2">
    <source>
        <dbReference type="Proteomes" id="UP000580250"/>
    </source>
</evidence>
<dbReference type="AlphaFoldDB" id="A0A6V7TP98"/>
<accession>A0A6V7TP98</accession>
<comment type="caution">
    <text evidence="1">The sequence shown here is derived from an EMBL/GenBank/DDBJ whole genome shotgun (WGS) entry which is preliminary data.</text>
</comment>
<dbReference type="Gene3D" id="2.40.70.10">
    <property type="entry name" value="Acid Proteases"/>
    <property type="match status" value="1"/>
</dbReference>
<sequence length="208" mass="23527">MTLIVVKLNDQKCRAIIATNFTNSFCGSKLIKNMGITAKQLINSPKVNTSDGTQIEFIGEVEVLIEIGPWKSDGMIPLLVAWDCPADMLIGNDLITEIGKTFPIKFEFYKNAVNIGETRVSMLDPLSSEEKFISVVVNDPRTNKEVGKETWRKGNKETFVPGGLVTRRIEVVGKEDSKEDLRHFLHLRHFTLIIYLKNTNKLLLLRHI</sequence>
<dbReference type="Proteomes" id="UP000580250">
    <property type="component" value="Unassembled WGS sequence"/>
</dbReference>
<protein>
    <submittedName>
        <fullName evidence="1">Uncharacterized protein</fullName>
    </submittedName>
</protein>
<dbReference type="InterPro" id="IPR021109">
    <property type="entry name" value="Peptidase_aspartic_dom_sf"/>
</dbReference>
<gene>
    <name evidence="1" type="ORF">MENT_LOCUS2776</name>
</gene>